<dbReference type="GO" id="GO:0035312">
    <property type="term" value="F:5'-3' DNA exonuclease activity"/>
    <property type="evidence" value="ECO:0007669"/>
    <property type="project" value="TreeGrafter"/>
</dbReference>
<dbReference type="Gene3D" id="3.20.20.140">
    <property type="entry name" value="Metal-dependent hydrolases"/>
    <property type="match status" value="1"/>
</dbReference>
<protein>
    <recommendedName>
        <fullName evidence="1">Polymerase/histidinol phosphatase N-terminal domain-containing protein</fullName>
    </recommendedName>
</protein>
<evidence type="ECO:0000313" key="2">
    <source>
        <dbReference type="EMBL" id="VYT76257.1"/>
    </source>
</evidence>
<dbReference type="CDD" id="cd07438">
    <property type="entry name" value="PHP_HisPPase_AMP"/>
    <property type="match status" value="1"/>
</dbReference>
<reference evidence="2" key="1">
    <citation type="submission" date="2019-11" db="EMBL/GenBank/DDBJ databases">
        <authorList>
            <person name="Feng L."/>
        </authorList>
    </citation>
    <scope>NUCLEOTIDE SEQUENCE</scope>
    <source>
        <strain evidence="2">VdisparLFYP95</strain>
    </source>
</reference>
<dbReference type="InterPro" id="IPR052018">
    <property type="entry name" value="PHP_domain"/>
</dbReference>
<dbReference type="Pfam" id="PF02811">
    <property type="entry name" value="PHP"/>
    <property type="match status" value="1"/>
</dbReference>
<name>A0A6N2ZDS3_9FIRM</name>
<dbReference type="SUPFAM" id="SSF89550">
    <property type="entry name" value="PHP domain-like"/>
    <property type="match status" value="1"/>
</dbReference>
<proteinExistence type="predicted"/>
<evidence type="ECO:0000259" key="1">
    <source>
        <dbReference type="SMART" id="SM00481"/>
    </source>
</evidence>
<dbReference type="SMART" id="SM00481">
    <property type="entry name" value="POLIIIAc"/>
    <property type="match status" value="1"/>
</dbReference>
<accession>A0A6N2ZDS3</accession>
<organism evidence="2">
    <name type="scientific">Veillonella dispar</name>
    <dbReference type="NCBI Taxonomy" id="39778"/>
    <lineage>
        <taxon>Bacteria</taxon>
        <taxon>Bacillati</taxon>
        <taxon>Bacillota</taxon>
        <taxon>Negativicutes</taxon>
        <taxon>Veillonellales</taxon>
        <taxon>Veillonellaceae</taxon>
        <taxon>Veillonella</taxon>
    </lineage>
</organism>
<dbReference type="AlphaFoldDB" id="A0A6N2ZDS3"/>
<dbReference type="InterPro" id="IPR004013">
    <property type="entry name" value="PHP_dom"/>
</dbReference>
<gene>
    <name evidence="2" type="ORF">VDLFYP95_00662</name>
</gene>
<dbReference type="Gene3D" id="1.10.150.650">
    <property type="match status" value="1"/>
</dbReference>
<feature type="domain" description="Polymerase/histidinol phosphatase N-terminal" evidence="1">
    <location>
        <begin position="3"/>
        <end position="72"/>
    </location>
</feature>
<dbReference type="GO" id="GO:0004534">
    <property type="term" value="F:5'-3' RNA exonuclease activity"/>
    <property type="evidence" value="ECO:0007669"/>
    <property type="project" value="TreeGrafter"/>
</dbReference>
<dbReference type="InterPro" id="IPR003141">
    <property type="entry name" value="Pol/His_phosphatase_N"/>
</dbReference>
<dbReference type="EMBL" id="CACRUF010000011">
    <property type="protein sequence ID" value="VYT76257.1"/>
    <property type="molecule type" value="Genomic_DNA"/>
</dbReference>
<dbReference type="PANTHER" id="PTHR42924">
    <property type="entry name" value="EXONUCLEASE"/>
    <property type="match status" value="1"/>
</dbReference>
<dbReference type="PANTHER" id="PTHR42924:SF3">
    <property type="entry name" value="POLYMERASE_HISTIDINOL PHOSPHATASE N-TERMINAL DOMAIN-CONTAINING PROTEIN"/>
    <property type="match status" value="1"/>
</dbReference>
<sequence>MLVDFHMHSIYSDGVKSPEELLRHALDCNLSMMALTDHDEIDGIKALRTAQEQLDPEKTIKFINGCEFSADYKDKSIHILGYRFDETNKELRDFIEYFKSKREERIDEIIRRCNNAGYFISKDELLKKFPKTQAYGRPHIGQLLIDGGYAKDINDVFKGILRKDSPCYVPKVKIEVPYIIDIIHKAGGLAVMAHPKLVSSDEYVVEMLAYDFDGMEVYHTKHNDDDVKRYKALATKHNLFITGGSDYHGIPGKAPDKFGDYLVSSENVSEFISLL</sequence>
<dbReference type="InterPro" id="IPR016195">
    <property type="entry name" value="Pol/histidinol_Pase-like"/>
</dbReference>